<keyword evidence="4" id="KW-1185">Reference proteome</keyword>
<organism evidence="3 4">
    <name type="scientific">Paralvinella palmiformis</name>
    <dbReference type="NCBI Taxonomy" id="53620"/>
    <lineage>
        <taxon>Eukaryota</taxon>
        <taxon>Metazoa</taxon>
        <taxon>Spiralia</taxon>
        <taxon>Lophotrochozoa</taxon>
        <taxon>Annelida</taxon>
        <taxon>Polychaeta</taxon>
        <taxon>Sedentaria</taxon>
        <taxon>Canalipalpata</taxon>
        <taxon>Terebellida</taxon>
        <taxon>Terebelliformia</taxon>
        <taxon>Alvinellidae</taxon>
        <taxon>Paralvinella</taxon>
    </lineage>
</organism>
<reference evidence="3" key="1">
    <citation type="journal article" date="2023" name="Mol. Biol. Evol.">
        <title>Third-Generation Sequencing Reveals the Adaptive Role of the Epigenome in Three Deep-Sea Polychaetes.</title>
        <authorList>
            <person name="Perez M."/>
            <person name="Aroh O."/>
            <person name="Sun Y."/>
            <person name="Lan Y."/>
            <person name="Juniper S.K."/>
            <person name="Young C.R."/>
            <person name="Angers B."/>
            <person name="Qian P.Y."/>
        </authorList>
    </citation>
    <scope>NUCLEOTIDE SEQUENCE</scope>
    <source>
        <strain evidence="3">P08H-3</strain>
    </source>
</reference>
<accession>A0AAD9JJA5</accession>
<sequence length="133" mass="15231">MTITPPSGVKASQLTVSPASAFHNPSATSTTVKQQLPRRQQQRQQETKEDTDPATLQRHSLLFLIFSYLDTRTLSRMSIVCREWRDISLHPSLWHKVVLVNNRISSKVNTGYMSTRGGERCMMIQQLRAYWGL</sequence>
<dbReference type="InterPro" id="IPR032675">
    <property type="entry name" value="LRR_dom_sf"/>
</dbReference>
<comment type="caution">
    <text evidence="3">The sequence shown here is derived from an EMBL/GenBank/DDBJ whole genome shotgun (WGS) entry which is preliminary data.</text>
</comment>
<dbReference type="Gene3D" id="3.80.10.10">
    <property type="entry name" value="Ribonuclease Inhibitor"/>
    <property type="match status" value="1"/>
</dbReference>
<dbReference type="EMBL" id="JAODUP010000276">
    <property type="protein sequence ID" value="KAK2154111.1"/>
    <property type="molecule type" value="Genomic_DNA"/>
</dbReference>
<feature type="compositionally biased region" description="Low complexity" evidence="1">
    <location>
        <begin position="34"/>
        <end position="44"/>
    </location>
</feature>
<feature type="compositionally biased region" description="Polar residues" evidence="1">
    <location>
        <begin position="1"/>
        <end position="33"/>
    </location>
</feature>
<evidence type="ECO:0000313" key="3">
    <source>
        <dbReference type="EMBL" id="KAK2154111.1"/>
    </source>
</evidence>
<evidence type="ECO:0000313" key="4">
    <source>
        <dbReference type="Proteomes" id="UP001208570"/>
    </source>
</evidence>
<evidence type="ECO:0000259" key="2">
    <source>
        <dbReference type="Pfam" id="PF12937"/>
    </source>
</evidence>
<feature type="domain" description="F-box" evidence="2">
    <location>
        <begin position="60"/>
        <end position="99"/>
    </location>
</feature>
<proteinExistence type="predicted"/>
<dbReference type="InterPro" id="IPR036047">
    <property type="entry name" value="F-box-like_dom_sf"/>
</dbReference>
<dbReference type="Pfam" id="PF12937">
    <property type="entry name" value="F-box-like"/>
    <property type="match status" value="1"/>
</dbReference>
<dbReference type="Proteomes" id="UP001208570">
    <property type="component" value="Unassembled WGS sequence"/>
</dbReference>
<dbReference type="CDD" id="cd22109">
    <property type="entry name" value="F-box_FBXO41"/>
    <property type="match status" value="1"/>
</dbReference>
<dbReference type="PANTHER" id="PTHR15739:SF5">
    <property type="entry name" value="LD23158P"/>
    <property type="match status" value="1"/>
</dbReference>
<name>A0AAD9JJA5_9ANNE</name>
<feature type="region of interest" description="Disordered" evidence="1">
    <location>
        <begin position="1"/>
        <end position="53"/>
    </location>
</feature>
<protein>
    <recommendedName>
        <fullName evidence="2">F-box domain-containing protein</fullName>
    </recommendedName>
</protein>
<gene>
    <name evidence="3" type="ORF">LSH36_276g02023</name>
</gene>
<dbReference type="AlphaFoldDB" id="A0AAD9JJA5"/>
<dbReference type="SUPFAM" id="SSF81383">
    <property type="entry name" value="F-box domain"/>
    <property type="match status" value="1"/>
</dbReference>
<dbReference type="InterPro" id="IPR001810">
    <property type="entry name" value="F-box_dom"/>
</dbReference>
<dbReference type="PANTHER" id="PTHR15739">
    <property type="entry name" value="ZINC FINGER PROTEIN"/>
    <property type="match status" value="1"/>
</dbReference>
<dbReference type="InterPro" id="IPR052283">
    <property type="entry name" value="GenomicStab_NeuMorph_Reg"/>
</dbReference>
<evidence type="ECO:0000256" key="1">
    <source>
        <dbReference type="SAM" id="MobiDB-lite"/>
    </source>
</evidence>